<evidence type="ECO:0000256" key="3">
    <source>
        <dbReference type="ARBA" id="ARBA00011475"/>
    </source>
</evidence>
<protein>
    <recommendedName>
        <fullName evidence="8">Arginine biosynthesis bifunctional protein ArgJ</fullName>
    </recommendedName>
    <domain>
        <recommendedName>
            <fullName evidence="8">Glutamate N-acetyltransferase</fullName>
            <ecNumber evidence="8">2.3.1.35</ecNumber>
        </recommendedName>
        <alternativeName>
            <fullName evidence="8">Ornithine acetyltransferase</fullName>
            <shortName evidence="8">OATase</shortName>
        </alternativeName>
        <alternativeName>
            <fullName evidence="8">Ornithine transacetylase</fullName>
        </alternativeName>
    </domain>
    <domain>
        <recommendedName>
            <fullName evidence="8">Amino-acid acetyltransferase</fullName>
            <ecNumber evidence="8">2.3.1.1</ecNumber>
        </recommendedName>
        <alternativeName>
            <fullName evidence="8">N-acetylglutamate synthase</fullName>
            <shortName evidence="8">AGSase</shortName>
        </alternativeName>
    </domain>
    <component>
        <recommendedName>
            <fullName evidence="8">Arginine biosynthesis bifunctional protein ArgJ alpha chain</fullName>
        </recommendedName>
    </component>
    <component>
        <recommendedName>
            <fullName evidence="8">Arginine biosynthesis bifunctional protein ArgJ beta chain</fullName>
        </recommendedName>
    </component>
</protein>
<proteinExistence type="inferred from homology"/>
<feature type="binding site" evidence="8">
    <location>
        <position position="380"/>
    </location>
    <ligand>
        <name>substrate</name>
    </ligand>
</feature>
<keyword evidence="8" id="KW-0055">Arginine biosynthesis</keyword>
<dbReference type="Gene3D" id="3.10.20.340">
    <property type="entry name" value="ArgJ beta chain, C-terminal domain"/>
    <property type="match status" value="1"/>
</dbReference>
<feature type="binding site" evidence="8">
    <location>
        <position position="261"/>
    </location>
    <ligand>
        <name>substrate</name>
    </ligand>
</feature>
<dbReference type="EC" id="2.3.1.1" evidence="8"/>
<dbReference type="NCBIfam" id="TIGR00120">
    <property type="entry name" value="ArgJ"/>
    <property type="match status" value="1"/>
</dbReference>
<feature type="site" description="Involved in the stabilization of negative charge on the oxyanion by the formation of the oxyanion hole" evidence="8">
    <location>
        <position position="109"/>
    </location>
</feature>
<keyword evidence="8" id="KW-0511">Multifunctional enzyme</keyword>
<dbReference type="GO" id="GO:0005737">
    <property type="term" value="C:cytoplasm"/>
    <property type="evidence" value="ECO:0007669"/>
    <property type="project" value="UniProtKB-SubCell"/>
</dbReference>
<comment type="subunit">
    <text evidence="3 8">Heterotetramer of two alpha and two beta chains.</text>
</comment>
<dbReference type="GO" id="GO:0006526">
    <property type="term" value="P:L-arginine biosynthetic process"/>
    <property type="evidence" value="ECO:0007669"/>
    <property type="project" value="UniProtKB-UniRule"/>
</dbReference>
<dbReference type="HAMAP" id="MF_01106">
    <property type="entry name" value="ArgJ"/>
    <property type="match status" value="1"/>
</dbReference>
<feature type="chain" id="PRO_5029055227" description="Arginine biosynthesis bifunctional protein ArgJ alpha chain" evidence="8">
    <location>
        <begin position="1"/>
        <end position="180"/>
    </location>
</feature>
<keyword evidence="7 8" id="KW-0012">Acyltransferase</keyword>
<dbReference type="UniPathway" id="UPA00068">
    <property type="reaction ID" value="UER00106"/>
</dbReference>
<comment type="catalytic activity">
    <reaction evidence="8">
        <text>L-glutamate + acetyl-CoA = N-acetyl-L-glutamate + CoA + H(+)</text>
        <dbReference type="Rhea" id="RHEA:24292"/>
        <dbReference type="ChEBI" id="CHEBI:15378"/>
        <dbReference type="ChEBI" id="CHEBI:29985"/>
        <dbReference type="ChEBI" id="CHEBI:44337"/>
        <dbReference type="ChEBI" id="CHEBI:57287"/>
        <dbReference type="ChEBI" id="CHEBI:57288"/>
        <dbReference type="EC" id="2.3.1.1"/>
    </reaction>
</comment>
<dbReference type="GO" id="GO:0004358">
    <property type="term" value="F:L-glutamate N-acetyltransferase activity, acting on acetyl-L-ornithine as donor"/>
    <property type="evidence" value="ECO:0007669"/>
    <property type="project" value="UniProtKB-UniRule"/>
</dbReference>
<feature type="active site" description="Nucleophile" evidence="8">
    <location>
        <position position="181"/>
    </location>
</feature>
<keyword evidence="5 8" id="KW-0808">Transferase</keyword>
<dbReference type="EC" id="2.3.1.35" evidence="8"/>
<feature type="binding site" evidence="8">
    <location>
        <position position="385"/>
    </location>
    <ligand>
        <name>substrate</name>
    </ligand>
</feature>
<dbReference type="RefSeq" id="WP_178013751.1">
    <property type="nucleotide sequence ID" value="NZ_CP058316.1"/>
</dbReference>
<dbReference type="PANTHER" id="PTHR23100:SF0">
    <property type="entry name" value="ARGININE BIOSYNTHESIS BIFUNCTIONAL PROTEIN ARGJ, MITOCHONDRIAL"/>
    <property type="match status" value="1"/>
</dbReference>
<gene>
    <name evidence="8 9" type="primary">argJ</name>
    <name evidence="9" type="ORF">HW566_13720</name>
</gene>
<name>A0A7D5IRD7_9MICO</name>
<accession>A0A7D5IRD7</accession>
<reference evidence="9 10" key="1">
    <citation type="submission" date="2020-06" db="EMBL/GenBank/DDBJ databases">
        <authorList>
            <person name="Jo H."/>
        </authorList>
    </citation>
    <scope>NUCLEOTIDE SEQUENCE [LARGE SCALE GENOMIC DNA]</scope>
    <source>
        <strain evidence="9 10">I46</strain>
    </source>
</reference>
<feature type="chain" id="PRO_5029055226" description="Arginine biosynthesis bifunctional protein ArgJ beta chain" evidence="8">
    <location>
        <begin position="181"/>
        <end position="385"/>
    </location>
</feature>
<evidence type="ECO:0000256" key="8">
    <source>
        <dbReference type="HAMAP-Rule" id="MF_01106"/>
    </source>
</evidence>
<comment type="subcellular location">
    <subcellularLocation>
        <location evidence="1 8">Cytoplasm</location>
    </subcellularLocation>
</comment>
<dbReference type="PANTHER" id="PTHR23100">
    <property type="entry name" value="ARGININE BIOSYNTHESIS BIFUNCTIONAL PROTEIN ARGJ"/>
    <property type="match status" value="1"/>
</dbReference>
<evidence type="ECO:0000313" key="10">
    <source>
        <dbReference type="Proteomes" id="UP000509638"/>
    </source>
</evidence>
<feature type="binding site" evidence="8">
    <location>
        <position position="181"/>
    </location>
    <ligand>
        <name>substrate</name>
    </ligand>
</feature>
<comment type="catalytic activity">
    <reaction evidence="8">
        <text>N(2)-acetyl-L-ornithine + L-glutamate = N-acetyl-L-glutamate + L-ornithine</text>
        <dbReference type="Rhea" id="RHEA:15349"/>
        <dbReference type="ChEBI" id="CHEBI:29985"/>
        <dbReference type="ChEBI" id="CHEBI:44337"/>
        <dbReference type="ChEBI" id="CHEBI:46911"/>
        <dbReference type="ChEBI" id="CHEBI:57805"/>
        <dbReference type="EC" id="2.3.1.35"/>
    </reaction>
</comment>
<evidence type="ECO:0000313" key="9">
    <source>
        <dbReference type="EMBL" id="QLD12739.1"/>
    </source>
</evidence>
<evidence type="ECO:0000256" key="2">
    <source>
        <dbReference type="ARBA" id="ARBA00006774"/>
    </source>
</evidence>
<dbReference type="Pfam" id="PF01960">
    <property type="entry name" value="ArgJ"/>
    <property type="match status" value="1"/>
</dbReference>
<dbReference type="GO" id="GO:0006592">
    <property type="term" value="P:ornithine biosynthetic process"/>
    <property type="evidence" value="ECO:0007669"/>
    <property type="project" value="TreeGrafter"/>
</dbReference>
<evidence type="ECO:0000256" key="7">
    <source>
        <dbReference type="ARBA" id="ARBA00023315"/>
    </source>
</evidence>
<dbReference type="SUPFAM" id="SSF56266">
    <property type="entry name" value="DmpA/ArgJ-like"/>
    <property type="match status" value="1"/>
</dbReference>
<evidence type="ECO:0000256" key="1">
    <source>
        <dbReference type="ARBA" id="ARBA00004496"/>
    </source>
</evidence>
<keyword evidence="6 8" id="KW-0068">Autocatalytic cleavage</keyword>
<evidence type="ECO:0000256" key="6">
    <source>
        <dbReference type="ARBA" id="ARBA00022813"/>
    </source>
</evidence>
<comment type="pathway">
    <text evidence="8">Amino-acid biosynthesis; L-arginine biosynthesis; L-ornithine and N-acetyl-L-glutamate from L-glutamate and N(2)-acetyl-L-ornithine (cyclic): step 1/1.</text>
</comment>
<organism evidence="9 10">
    <name type="scientific">Microbacterium oleivorans</name>
    <dbReference type="NCBI Taxonomy" id="273677"/>
    <lineage>
        <taxon>Bacteria</taxon>
        <taxon>Bacillati</taxon>
        <taxon>Actinomycetota</taxon>
        <taxon>Actinomycetes</taxon>
        <taxon>Micrococcales</taxon>
        <taxon>Microbacteriaceae</taxon>
        <taxon>Microbacterium</taxon>
    </lineage>
</organism>
<dbReference type="CDD" id="cd02152">
    <property type="entry name" value="OAT"/>
    <property type="match status" value="1"/>
</dbReference>
<dbReference type="Gene3D" id="3.60.70.12">
    <property type="entry name" value="L-amino peptidase D-ALA esterase/amidase"/>
    <property type="match status" value="1"/>
</dbReference>
<feature type="site" description="Cleavage; by autolysis" evidence="8">
    <location>
        <begin position="180"/>
        <end position="181"/>
    </location>
</feature>
<keyword evidence="8" id="KW-0028">Amino-acid biosynthesis</keyword>
<evidence type="ECO:0000256" key="4">
    <source>
        <dbReference type="ARBA" id="ARBA00022490"/>
    </source>
</evidence>
<dbReference type="AlphaFoldDB" id="A0A7D5IRD7"/>
<keyword evidence="4 8" id="KW-0963">Cytoplasm</keyword>
<evidence type="ECO:0000256" key="5">
    <source>
        <dbReference type="ARBA" id="ARBA00022679"/>
    </source>
</evidence>
<feature type="binding site" evidence="8">
    <location>
        <position position="148"/>
    </location>
    <ligand>
        <name>substrate</name>
    </ligand>
</feature>
<feature type="site" description="Involved in the stabilization of negative charge on the oxyanion by the formation of the oxyanion hole" evidence="8">
    <location>
        <position position="110"/>
    </location>
</feature>
<feature type="binding site" evidence="8">
    <location>
        <position position="170"/>
    </location>
    <ligand>
        <name>substrate</name>
    </ligand>
</feature>
<dbReference type="InterPro" id="IPR002813">
    <property type="entry name" value="Arg_biosynth_ArgJ"/>
</dbReference>
<dbReference type="NCBIfam" id="NF003802">
    <property type="entry name" value="PRK05388.1"/>
    <property type="match status" value="1"/>
</dbReference>
<dbReference type="InterPro" id="IPR016117">
    <property type="entry name" value="ArgJ-like_dom_sf"/>
</dbReference>
<dbReference type="FunFam" id="3.10.20.340:FF:000003">
    <property type="entry name" value="Arginine biosynthesis bifunctional protein ArgJ"/>
    <property type="match status" value="1"/>
</dbReference>
<dbReference type="EMBL" id="CP058316">
    <property type="protein sequence ID" value="QLD12739.1"/>
    <property type="molecule type" value="Genomic_DNA"/>
</dbReference>
<sequence length="385" mass="39460">MSVTAPRGFAAAGVAAGLKSTGKPDVAVVVNRGPHKVGTAVFTSNRAKANPILWSQQAVADGVVEAVVLNSGGANCFTGTFGFQTTHQTAEKAGELLGVSPGDVLVCSTGLIGTGDEVFRTKVLDGTTAAIGSLSDDGGEDAARAIMTTDSRPKNAVVSRGGWTIGGMAKGAGMLAPGLATMLVVITTDAVLDRDAADAALRSATRTSFDRLDSDGCMSTNDQVTLMVSGASGVVPDTDEFADALAELCRDLAEQLQGDAEGASHDISIEVVGAASEDDAVVVGRSVARNNLFKAAIFGNDPNWGRVLAAIGTTDATFDPYDVDVSFNGVRVCSAGGPDRPREDVDLTPRATHILIDLKSGDAAATILTNDLTHEYVHENSAYSS</sequence>
<comment type="similarity">
    <text evidence="2 8">Belongs to the ArgJ family.</text>
</comment>
<comment type="pathway">
    <text evidence="8">Amino-acid biosynthesis; L-arginine biosynthesis; N(2)-acetyl-L-ornithine from L-glutamate: step 1/4.</text>
</comment>
<dbReference type="Proteomes" id="UP000509638">
    <property type="component" value="Chromosome"/>
</dbReference>
<dbReference type="InterPro" id="IPR042195">
    <property type="entry name" value="ArgJ_beta_C"/>
</dbReference>
<comment type="function">
    <text evidence="8">Catalyzes two activities which are involved in the cyclic version of arginine biosynthesis: the synthesis of N-acetylglutamate from glutamate and acetyl-CoA as the acetyl donor, and of ornithine by transacetylation between N(2)-acetylornithine and glutamate.</text>
</comment>
<dbReference type="GO" id="GO:0004042">
    <property type="term" value="F:L-glutamate N-acetyltransferase activity"/>
    <property type="evidence" value="ECO:0007669"/>
    <property type="project" value="UniProtKB-UniRule"/>
</dbReference>